<dbReference type="SUPFAM" id="SSF51735">
    <property type="entry name" value="NAD(P)-binding Rossmann-fold domains"/>
    <property type="match status" value="1"/>
</dbReference>
<dbReference type="PRINTS" id="PR00081">
    <property type="entry name" value="GDHRDH"/>
</dbReference>
<dbReference type="Proteomes" id="UP000663864">
    <property type="component" value="Unassembled WGS sequence"/>
</dbReference>
<protein>
    <submittedName>
        <fullName evidence="1">Uncharacterized protein</fullName>
    </submittedName>
</protein>
<dbReference type="PANTHER" id="PTHR43544:SF12">
    <property type="entry name" value="NAD(P)-BINDING ROSSMANN-FOLD SUPERFAMILY PROTEIN"/>
    <property type="match status" value="1"/>
</dbReference>
<dbReference type="EMBL" id="CAJNOT010000177">
    <property type="protein sequence ID" value="CAF0879963.1"/>
    <property type="molecule type" value="Genomic_DNA"/>
</dbReference>
<evidence type="ECO:0000313" key="1">
    <source>
        <dbReference type="EMBL" id="CAF0879963.1"/>
    </source>
</evidence>
<dbReference type="InterPro" id="IPR002347">
    <property type="entry name" value="SDR_fam"/>
</dbReference>
<proteinExistence type="predicted"/>
<gene>
    <name evidence="1" type="ORF">ZHD862_LOCUS6331</name>
</gene>
<dbReference type="CDD" id="cd05325">
    <property type="entry name" value="carb_red_sniffer_like_SDR_c"/>
    <property type="match status" value="1"/>
</dbReference>
<dbReference type="GO" id="GO:0005737">
    <property type="term" value="C:cytoplasm"/>
    <property type="evidence" value="ECO:0007669"/>
    <property type="project" value="TreeGrafter"/>
</dbReference>
<evidence type="ECO:0000313" key="2">
    <source>
        <dbReference type="Proteomes" id="UP000663864"/>
    </source>
</evidence>
<dbReference type="Gene3D" id="3.40.50.720">
    <property type="entry name" value="NAD(P)-binding Rossmann-like Domain"/>
    <property type="match status" value="1"/>
</dbReference>
<name>A0A813Y1Y0_9BILA</name>
<reference evidence="1" key="1">
    <citation type="submission" date="2021-02" db="EMBL/GenBank/DDBJ databases">
        <authorList>
            <person name="Nowell W R."/>
        </authorList>
    </citation>
    <scope>NUCLEOTIDE SEQUENCE</scope>
</reference>
<dbReference type="Pfam" id="PF00106">
    <property type="entry name" value="adh_short"/>
    <property type="match status" value="1"/>
</dbReference>
<sequence length="284" mass="31776">MPKATVLIQGASSGIGLEFVRQLLTRQAPTHVIATCQKTNDDRLSNLQKEYLKSSIHRLDVLELDVRHQDQFDSFGLQVEQCLNDLKRERGLDMLINCAHIWHPSNRVETSLNDVLSIDLNDVYQVNVVGPLLVTKILLNVLKRGRSSFGSSSSNAPYSSLIVNISAELASINNNNVGGWYAYRLSKCALNMATKNLALEFGRQPTDDNSICGLKKDDKPLLFVAMSPGIVNTQMIHEYKKLFPKDAHFLTKTESVQRMLSAIDKLSLKDNGKFLDFNGKPIPY</sequence>
<organism evidence="1 2">
    <name type="scientific">Rotaria sordida</name>
    <dbReference type="NCBI Taxonomy" id="392033"/>
    <lineage>
        <taxon>Eukaryota</taxon>
        <taxon>Metazoa</taxon>
        <taxon>Spiralia</taxon>
        <taxon>Gnathifera</taxon>
        <taxon>Rotifera</taxon>
        <taxon>Eurotatoria</taxon>
        <taxon>Bdelloidea</taxon>
        <taxon>Philodinida</taxon>
        <taxon>Philodinidae</taxon>
        <taxon>Rotaria</taxon>
    </lineage>
</organism>
<dbReference type="AlphaFoldDB" id="A0A813Y1Y0"/>
<dbReference type="GO" id="GO:0016491">
    <property type="term" value="F:oxidoreductase activity"/>
    <property type="evidence" value="ECO:0007669"/>
    <property type="project" value="TreeGrafter"/>
</dbReference>
<dbReference type="PANTHER" id="PTHR43544">
    <property type="entry name" value="SHORT-CHAIN DEHYDROGENASE/REDUCTASE"/>
    <property type="match status" value="1"/>
</dbReference>
<dbReference type="InterPro" id="IPR036291">
    <property type="entry name" value="NAD(P)-bd_dom_sf"/>
</dbReference>
<comment type="caution">
    <text evidence="1">The sequence shown here is derived from an EMBL/GenBank/DDBJ whole genome shotgun (WGS) entry which is preliminary data.</text>
</comment>
<dbReference type="InterPro" id="IPR051468">
    <property type="entry name" value="Fungal_SecMetab_SDRs"/>
</dbReference>
<accession>A0A813Y1Y0</accession>